<accession>A0A2H6N747</accession>
<sequence length="131" mass="14168">MPKTIASLQLFASLPANPVTKCGGVRSQKENRCPVVTDVGPAMIQYHTIKCGAQQSLNAHRVAILSGDQLRWGYHLLASSAIHLYTQALSSHLESSQDPEADSSILALQKIATTDQSLMFLEPVVFIHEAG</sequence>
<evidence type="ECO:0000313" key="1">
    <source>
        <dbReference type="EMBL" id="LAA26073.1"/>
    </source>
</evidence>
<organism evidence="1">
    <name type="scientific">Micrurus carvalhoi</name>
    <dbReference type="NCBI Taxonomy" id="3147026"/>
    <lineage>
        <taxon>Eukaryota</taxon>
        <taxon>Metazoa</taxon>
        <taxon>Chordata</taxon>
        <taxon>Craniata</taxon>
        <taxon>Vertebrata</taxon>
        <taxon>Euteleostomi</taxon>
        <taxon>Lepidosauria</taxon>
        <taxon>Squamata</taxon>
        <taxon>Bifurcata</taxon>
        <taxon>Unidentata</taxon>
        <taxon>Episquamata</taxon>
        <taxon>Toxicofera</taxon>
        <taxon>Serpentes</taxon>
        <taxon>Colubroidea</taxon>
        <taxon>Elapidae</taxon>
        <taxon>Elapinae</taxon>
        <taxon>Micrurus</taxon>
    </lineage>
</organism>
<reference evidence="1" key="2">
    <citation type="submission" date="2017-12" db="EMBL/GenBank/DDBJ databases">
        <title>Coralsnake Venomics: Analyses of Venom Gland Transcriptomes and Proteomes of Six Brazilian Taxa.</title>
        <authorList>
            <person name="Aird S.D."/>
            <person name="Jorge da Silva N."/>
            <person name="Qiu L."/>
            <person name="Villar-Briones A."/>
            <person name="Aparecida-Saddi V."/>
            <person name="Campos-Telles M.P."/>
            <person name="Grau M."/>
            <person name="Mikheyev A.S."/>
        </authorList>
    </citation>
    <scope>NUCLEOTIDE SEQUENCE</scope>
    <source>
        <tissue evidence="1">Venom_gland</tissue>
    </source>
</reference>
<name>A0A2H6N747_9SAUR</name>
<dbReference type="AlphaFoldDB" id="A0A2H6N747"/>
<reference evidence="1" key="1">
    <citation type="submission" date="2017-07" db="EMBL/GenBank/DDBJ databases">
        <authorList>
            <person name="Mikheyev A."/>
            <person name="Grau M."/>
        </authorList>
    </citation>
    <scope>NUCLEOTIDE SEQUENCE</scope>
    <source>
        <tissue evidence="1">Venom_gland</tissue>
    </source>
</reference>
<protein>
    <submittedName>
        <fullName evidence="1">Uncharacterized protein</fullName>
    </submittedName>
</protein>
<dbReference type="EMBL" id="IACI01068763">
    <property type="protein sequence ID" value="LAA26073.1"/>
    <property type="molecule type" value="Transcribed_RNA"/>
</dbReference>
<proteinExistence type="predicted"/>